<evidence type="ECO:0000256" key="6">
    <source>
        <dbReference type="ARBA" id="ARBA00022946"/>
    </source>
</evidence>
<evidence type="ECO:0000256" key="3">
    <source>
        <dbReference type="ARBA" id="ARBA00020726"/>
    </source>
</evidence>
<protein>
    <recommendedName>
        <fullName evidence="3 11">Mitochondrial import inner membrane translocase subunit Tim21</fullName>
    </recommendedName>
</protein>
<keyword evidence="4 11" id="KW-0812">Transmembrane</keyword>
<evidence type="ECO:0000256" key="10">
    <source>
        <dbReference type="ARBA" id="ARBA00060204"/>
    </source>
</evidence>
<dbReference type="PANTHER" id="PTHR13032:SF6">
    <property type="entry name" value="MITOCHONDRIAL IMPORT INNER MEMBRANE TRANSLOCASE SUBUNIT TIM21"/>
    <property type="match status" value="1"/>
</dbReference>
<dbReference type="GO" id="GO:0030150">
    <property type="term" value="P:protein import into mitochondrial matrix"/>
    <property type="evidence" value="ECO:0007669"/>
    <property type="project" value="UniProtKB-UniRule"/>
</dbReference>
<keyword evidence="7 11" id="KW-1133">Transmembrane helix</keyword>
<comment type="similarity">
    <text evidence="2 11">Belongs to the TIM21 family.</text>
</comment>
<feature type="transmembrane region" description="Helical" evidence="11">
    <location>
        <begin position="90"/>
        <end position="110"/>
    </location>
</feature>
<dbReference type="AlphaFoldDB" id="A0A6A6QCA4"/>
<organism evidence="12 13">
    <name type="scientific">Lophium mytilinum</name>
    <dbReference type="NCBI Taxonomy" id="390894"/>
    <lineage>
        <taxon>Eukaryota</taxon>
        <taxon>Fungi</taxon>
        <taxon>Dikarya</taxon>
        <taxon>Ascomycota</taxon>
        <taxon>Pezizomycotina</taxon>
        <taxon>Dothideomycetes</taxon>
        <taxon>Pleosporomycetidae</taxon>
        <taxon>Mytilinidiales</taxon>
        <taxon>Mytilinidiaceae</taxon>
        <taxon>Lophium</taxon>
    </lineage>
</organism>
<keyword evidence="11" id="KW-0813">Transport</keyword>
<evidence type="ECO:0000256" key="4">
    <source>
        <dbReference type="ARBA" id="ARBA00022692"/>
    </source>
</evidence>
<comment type="subunit">
    <text evidence="11">Component of the TIM23 complex.</text>
</comment>
<keyword evidence="11" id="KW-0653">Protein transport</keyword>
<evidence type="ECO:0000256" key="2">
    <source>
        <dbReference type="ARBA" id="ARBA00010867"/>
    </source>
</evidence>
<gene>
    <name evidence="12" type="ORF">BU16DRAFT_531606</name>
</gene>
<evidence type="ECO:0000313" key="13">
    <source>
        <dbReference type="Proteomes" id="UP000799750"/>
    </source>
</evidence>
<keyword evidence="8 11" id="KW-0496">Mitochondrion</keyword>
<evidence type="ECO:0000256" key="9">
    <source>
        <dbReference type="ARBA" id="ARBA00023136"/>
    </source>
</evidence>
<evidence type="ECO:0000256" key="1">
    <source>
        <dbReference type="ARBA" id="ARBA00004434"/>
    </source>
</evidence>
<evidence type="ECO:0000313" key="12">
    <source>
        <dbReference type="EMBL" id="KAF2489283.1"/>
    </source>
</evidence>
<keyword evidence="6" id="KW-0809">Transit peptide</keyword>
<evidence type="ECO:0000256" key="8">
    <source>
        <dbReference type="ARBA" id="ARBA00023128"/>
    </source>
</evidence>
<accession>A0A6A6QCA4</accession>
<dbReference type="InterPro" id="IPR038552">
    <property type="entry name" value="Tim21_IMS_sf"/>
</dbReference>
<evidence type="ECO:0000256" key="7">
    <source>
        <dbReference type="ARBA" id="ARBA00022989"/>
    </source>
</evidence>
<reference evidence="12" key="1">
    <citation type="journal article" date="2020" name="Stud. Mycol.">
        <title>101 Dothideomycetes genomes: a test case for predicting lifestyles and emergence of pathogens.</title>
        <authorList>
            <person name="Haridas S."/>
            <person name="Albert R."/>
            <person name="Binder M."/>
            <person name="Bloem J."/>
            <person name="Labutti K."/>
            <person name="Salamov A."/>
            <person name="Andreopoulos B."/>
            <person name="Baker S."/>
            <person name="Barry K."/>
            <person name="Bills G."/>
            <person name="Bluhm B."/>
            <person name="Cannon C."/>
            <person name="Castanera R."/>
            <person name="Culley D."/>
            <person name="Daum C."/>
            <person name="Ezra D."/>
            <person name="Gonzalez J."/>
            <person name="Henrissat B."/>
            <person name="Kuo A."/>
            <person name="Liang C."/>
            <person name="Lipzen A."/>
            <person name="Lutzoni F."/>
            <person name="Magnuson J."/>
            <person name="Mondo S."/>
            <person name="Nolan M."/>
            <person name="Ohm R."/>
            <person name="Pangilinan J."/>
            <person name="Park H.-J."/>
            <person name="Ramirez L."/>
            <person name="Alfaro M."/>
            <person name="Sun H."/>
            <person name="Tritt A."/>
            <person name="Yoshinaga Y."/>
            <person name="Zwiers L.-H."/>
            <person name="Turgeon B."/>
            <person name="Goodwin S."/>
            <person name="Spatafora J."/>
            <person name="Crous P."/>
            <person name="Grigoriev I."/>
        </authorList>
    </citation>
    <scope>NUCLEOTIDE SEQUENCE</scope>
    <source>
        <strain evidence="12">CBS 269.34</strain>
    </source>
</reference>
<name>A0A6A6QCA4_9PEZI</name>
<evidence type="ECO:0000256" key="11">
    <source>
        <dbReference type="RuleBase" id="RU367142"/>
    </source>
</evidence>
<dbReference type="Gene3D" id="3.10.450.320">
    <property type="entry name" value="Mitochondrial import inner membrane translocase subunit Tim21"/>
    <property type="match status" value="1"/>
</dbReference>
<keyword evidence="13" id="KW-1185">Reference proteome</keyword>
<comment type="subcellular location">
    <subcellularLocation>
        <location evidence="1 11">Mitochondrion inner membrane</location>
        <topology evidence="1 11">Single-pass membrane protein</topology>
    </subcellularLocation>
</comment>
<dbReference type="FunFam" id="3.10.450.320:FF:000002">
    <property type="entry name" value="Mitochondrial import inner membrane translocase subunit tim21"/>
    <property type="match status" value="1"/>
</dbReference>
<dbReference type="Proteomes" id="UP000799750">
    <property type="component" value="Unassembled WGS sequence"/>
</dbReference>
<evidence type="ECO:0000256" key="5">
    <source>
        <dbReference type="ARBA" id="ARBA00022792"/>
    </source>
</evidence>
<dbReference type="InterPro" id="IPR013261">
    <property type="entry name" value="Tim21"/>
</dbReference>
<comment type="function">
    <text evidence="10">Essential component of the TIM23 complex, a complex that mediates the translocation of transit peptide-containing proteins across the mitochondrial inner membrane. Required to keep the TOM and the TIM23 complexes in close contact. At some point, it is released from the TOM23 complex to allow protein translocation into the mitochondrial matrix.</text>
</comment>
<keyword evidence="9 11" id="KW-0472">Membrane</keyword>
<dbReference type="EMBL" id="MU004199">
    <property type="protein sequence ID" value="KAF2489283.1"/>
    <property type="molecule type" value="Genomic_DNA"/>
</dbReference>
<dbReference type="PANTHER" id="PTHR13032">
    <property type="entry name" value="MITOCHONDRIAL IMPORT INNER MEMBRANE TRANSLOCASE SUBUNIT TIM21"/>
    <property type="match status" value="1"/>
</dbReference>
<dbReference type="Pfam" id="PF08294">
    <property type="entry name" value="TIM21"/>
    <property type="match status" value="1"/>
</dbReference>
<proteinExistence type="inferred from homology"/>
<keyword evidence="5 11" id="KW-0999">Mitochondrion inner membrane</keyword>
<sequence length="243" mass="27698">MTALRRPPQPMRLENLRASCLRRPVRRSTLPRALFVRSFAAQRSLKAASPSSSTPSSGRKHVTVVNDDGRVRWGALSKTEKVARTTQQTFNLGIVLLGVVMTGAVFALLYTEVFSLDSKTAHFNRATDQIRRDRRCVELLGDSKHIKAYGEPSWSRWARNRIIASSTEKDRWGTEHLRMHFYVEGPKNQGVVNIHMTKKPSQDEYEYKVLAVDVKGHQRIYLENADAKDTGKSSSKFLGVRWW</sequence>
<dbReference type="OrthoDB" id="436405at2759"/>
<dbReference type="GO" id="GO:0005744">
    <property type="term" value="C:TIM23 mitochondrial import inner membrane translocase complex"/>
    <property type="evidence" value="ECO:0007669"/>
    <property type="project" value="UniProtKB-UniRule"/>
</dbReference>
<keyword evidence="11" id="KW-0811">Translocation</keyword>